<proteinExistence type="predicted"/>
<reference evidence="2" key="1">
    <citation type="journal article" date="2017" name="Front. Plant Sci.">
        <title>Climate Clever Clovers: New Paradigm to Reduce the Environmental Footprint of Ruminants by Breeding Low Methanogenic Forages Utilizing Haplotype Variation.</title>
        <authorList>
            <person name="Kaur P."/>
            <person name="Appels R."/>
            <person name="Bayer P.E."/>
            <person name="Keeble-Gagnere G."/>
            <person name="Wang J."/>
            <person name="Hirakawa H."/>
            <person name="Shirasawa K."/>
            <person name="Vercoe P."/>
            <person name="Stefanova K."/>
            <person name="Durmic Z."/>
            <person name="Nichols P."/>
            <person name="Revell C."/>
            <person name="Isobe S.N."/>
            <person name="Edwards D."/>
            <person name="Erskine W."/>
        </authorList>
    </citation>
    <scope>NUCLEOTIDE SEQUENCE [LARGE SCALE GENOMIC DNA]</scope>
    <source>
        <strain evidence="2">cv. Daliak</strain>
    </source>
</reference>
<sequence length="62" mass="7039">MKPPIFKGTRDHIASKGCSSYYGIYPLGVMAKDINISYDWTFKSSCATIYKFQLQNLARANQ</sequence>
<gene>
    <name evidence="1" type="ORF">TSUD_366260</name>
</gene>
<organism evidence="1 2">
    <name type="scientific">Trifolium subterraneum</name>
    <name type="common">Subterranean clover</name>
    <dbReference type="NCBI Taxonomy" id="3900"/>
    <lineage>
        <taxon>Eukaryota</taxon>
        <taxon>Viridiplantae</taxon>
        <taxon>Streptophyta</taxon>
        <taxon>Embryophyta</taxon>
        <taxon>Tracheophyta</taxon>
        <taxon>Spermatophyta</taxon>
        <taxon>Magnoliopsida</taxon>
        <taxon>eudicotyledons</taxon>
        <taxon>Gunneridae</taxon>
        <taxon>Pentapetalae</taxon>
        <taxon>rosids</taxon>
        <taxon>fabids</taxon>
        <taxon>Fabales</taxon>
        <taxon>Fabaceae</taxon>
        <taxon>Papilionoideae</taxon>
        <taxon>50 kb inversion clade</taxon>
        <taxon>NPAAA clade</taxon>
        <taxon>Hologalegina</taxon>
        <taxon>IRL clade</taxon>
        <taxon>Trifolieae</taxon>
        <taxon>Trifolium</taxon>
    </lineage>
</organism>
<keyword evidence="2" id="KW-1185">Reference proteome</keyword>
<dbReference type="AlphaFoldDB" id="A0A2Z6PFZ6"/>
<evidence type="ECO:0000313" key="1">
    <source>
        <dbReference type="EMBL" id="GAU49870.1"/>
    </source>
</evidence>
<protein>
    <submittedName>
        <fullName evidence="1">Uncharacterized protein</fullName>
    </submittedName>
</protein>
<accession>A0A2Z6PFZ6</accession>
<dbReference type="Proteomes" id="UP000242715">
    <property type="component" value="Unassembled WGS sequence"/>
</dbReference>
<dbReference type="EMBL" id="DF974644">
    <property type="protein sequence ID" value="GAU49870.1"/>
    <property type="molecule type" value="Genomic_DNA"/>
</dbReference>
<name>A0A2Z6PFZ6_TRISU</name>
<evidence type="ECO:0000313" key="2">
    <source>
        <dbReference type="Proteomes" id="UP000242715"/>
    </source>
</evidence>